<evidence type="ECO:0000313" key="1">
    <source>
        <dbReference type="EMBL" id="EIW83546.1"/>
    </source>
</evidence>
<name>A0A5M3MWP4_CONPW</name>
<keyword evidence="2" id="KW-1185">Reference proteome</keyword>
<dbReference type="AlphaFoldDB" id="A0A5M3MWP4"/>
<protein>
    <submittedName>
        <fullName evidence="1">Uncharacterized protein</fullName>
    </submittedName>
</protein>
<evidence type="ECO:0000313" key="2">
    <source>
        <dbReference type="Proteomes" id="UP000053558"/>
    </source>
</evidence>
<reference evidence="2" key="1">
    <citation type="journal article" date="2012" name="Science">
        <title>The Paleozoic origin of enzymatic lignin decomposition reconstructed from 31 fungal genomes.</title>
        <authorList>
            <person name="Floudas D."/>
            <person name="Binder M."/>
            <person name="Riley R."/>
            <person name="Barry K."/>
            <person name="Blanchette R.A."/>
            <person name="Henrissat B."/>
            <person name="Martinez A.T."/>
            <person name="Otillar R."/>
            <person name="Spatafora J.W."/>
            <person name="Yadav J.S."/>
            <person name="Aerts A."/>
            <person name="Benoit I."/>
            <person name="Boyd A."/>
            <person name="Carlson A."/>
            <person name="Copeland A."/>
            <person name="Coutinho P.M."/>
            <person name="de Vries R.P."/>
            <person name="Ferreira P."/>
            <person name="Findley K."/>
            <person name="Foster B."/>
            <person name="Gaskell J."/>
            <person name="Glotzer D."/>
            <person name="Gorecki P."/>
            <person name="Heitman J."/>
            <person name="Hesse C."/>
            <person name="Hori C."/>
            <person name="Igarashi K."/>
            <person name="Jurgens J.A."/>
            <person name="Kallen N."/>
            <person name="Kersten P."/>
            <person name="Kohler A."/>
            <person name="Kuees U."/>
            <person name="Kumar T.K.A."/>
            <person name="Kuo A."/>
            <person name="LaButti K."/>
            <person name="Larrondo L.F."/>
            <person name="Lindquist E."/>
            <person name="Ling A."/>
            <person name="Lombard V."/>
            <person name="Lucas S."/>
            <person name="Lundell T."/>
            <person name="Martin R."/>
            <person name="McLaughlin D.J."/>
            <person name="Morgenstern I."/>
            <person name="Morin E."/>
            <person name="Murat C."/>
            <person name="Nagy L.G."/>
            <person name="Nolan M."/>
            <person name="Ohm R.A."/>
            <person name="Patyshakuliyeva A."/>
            <person name="Rokas A."/>
            <person name="Ruiz-Duenas F.J."/>
            <person name="Sabat G."/>
            <person name="Salamov A."/>
            <person name="Samejima M."/>
            <person name="Schmutz J."/>
            <person name="Slot J.C."/>
            <person name="St John F."/>
            <person name="Stenlid J."/>
            <person name="Sun H."/>
            <person name="Sun S."/>
            <person name="Syed K."/>
            <person name="Tsang A."/>
            <person name="Wiebenga A."/>
            <person name="Young D."/>
            <person name="Pisabarro A."/>
            <person name="Eastwood D.C."/>
            <person name="Martin F."/>
            <person name="Cullen D."/>
            <person name="Grigoriev I.V."/>
            <person name="Hibbett D.S."/>
        </authorList>
    </citation>
    <scope>NUCLEOTIDE SEQUENCE [LARGE SCALE GENOMIC DNA]</scope>
    <source>
        <strain evidence="2">RWD-64-598 SS2</strain>
    </source>
</reference>
<feature type="non-terminal residue" evidence="1">
    <location>
        <position position="375"/>
    </location>
</feature>
<organism evidence="1 2">
    <name type="scientific">Coniophora puteana (strain RWD-64-598)</name>
    <name type="common">Brown rot fungus</name>
    <dbReference type="NCBI Taxonomy" id="741705"/>
    <lineage>
        <taxon>Eukaryota</taxon>
        <taxon>Fungi</taxon>
        <taxon>Dikarya</taxon>
        <taxon>Basidiomycota</taxon>
        <taxon>Agaricomycotina</taxon>
        <taxon>Agaricomycetes</taxon>
        <taxon>Agaricomycetidae</taxon>
        <taxon>Boletales</taxon>
        <taxon>Coniophorineae</taxon>
        <taxon>Coniophoraceae</taxon>
        <taxon>Coniophora</taxon>
    </lineage>
</organism>
<dbReference type="KEGG" id="cput:CONPUDRAFT_81446"/>
<comment type="caution">
    <text evidence="1">The sequence shown here is derived from an EMBL/GenBank/DDBJ whole genome shotgun (WGS) entry which is preliminary data.</text>
</comment>
<proteinExistence type="predicted"/>
<dbReference type="GeneID" id="19210242"/>
<dbReference type="EMBL" id="JH711576">
    <property type="protein sequence ID" value="EIW83546.1"/>
    <property type="molecule type" value="Genomic_DNA"/>
</dbReference>
<dbReference type="RefSeq" id="XP_007766584.1">
    <property type="nucleotide sequence ID" value="XM_007768394.1"/>
</dbReference>
<sequence>MFVKRRHPRPFYDYLFMRDTELRHEEWEKEEALVIEQLERCPAEREAEYRLNILANRCSIVKAHYKNYLQELPPLRQAEAPPLWVANLFPGIDILVNSPSTDFLSHELSQATSDIKELVADYTEAKDLLCRDIAVQCLADSDIHSPPPHHLASFVIQCAQQDCSNRAEYGLPNRPLFGLADARNHHCYSRPLPESPFCGLESRYAFSDRGREAVLSLLSLLGLEPHTTLPKTLDRLSARLLCGNCPTIKTATYQSRYLYNWRQSAIHFIASDKETHAESKWELLPDEAAEDVARREKRSRETDTLDAGIEAWWCNHCNHTLENGEDRKINVLAHIREQHEQILSPEEGRDFFFSPAQTRSGPQPILYAVERASTP</sequence>
<dbReference type="OMA" id="KESKRAN"/>
<gene>
    <name evidence="1" type="ORF">CONPUDRAFT_81446</name>
</gene>
<accession>A0A5M3MWP4</accession>
<dbReference type="Proteomes" id="UP000053558">
    <property type="component" value="Unassembled WGS sequence"/>
</dbReference>